<dbReference type="PANTHER" id="PTHR40055:SF1">
    <property type="entry name" value="TRANSCRIPTIONAL REGULATOR YGIV-RELATED"/>
    <property type="match status" value="1"/>
</dbReference>
<sequence length="289" mass="33026">MNDIKASPAYVGRFQRVCRYIARHLDEPLSLETLSAIAHSSPYHFHRQFSAYTGIPLYRYIQWLRLRRACWRLAFNPAIKSSILPLMPDFRMRSRSVVPSVPRLTKARPNSVNNRTGPSGIDAYRNIRYRSKRRWTSTFISCPSTRIAVLQHRGSPDLVNATAARFIAWRKTSGLSPVATSDTWGIAWDDPQTTPQEAFRFDICGTVDRPVGENAFGVINGEIPGGRCAVVRHHGSLDTLANSVWFLYRDWLPASGETLRDFPVYFRYLNFVHEVAEHELQTDIYLPLA</sequence>
<dbReference type="GO" id="GO:0032259">
    <property type="term" value="P:methylation"/>
    <property type="evidence" value="ECO:0007669"/>
    <property type="project" value="UniProtKB-KW"/>
</dbReference>
<dbReference type="PROSITE" id="PS01124">
    <property type="entry name" value="HTH_ARAC_FAMILY_2"/>
    <property type="match status" value="1"/>
</dbReference>
<evidence type="ECO:0000256" key="2">
    <source>
        <dbReference type="ARBA" id="ARBA00023163"/>
    </source>
</evidence>
<dbReference type="InterPro" id="IPR009057">
    <property type="entry name" value="Homeodomain-like_sf"/>
</dbReference>
<dbReference type="GO" id="GO:0003700">
    <property type="term" value="F:DNA-binding transcription factor activity"/>
    <property type="evidence" value="ECO:0007669"/>
    <property type="project" value="InterPro"/>
</dbReference>
<dbReference type="GO" id="GO:0043565">
    <property type="term" value="F:sequence-specific DNA binding"/>
    <property type="evidence" value="ECO:0007669"/>
    <property type="project" value="InterPro"/>
</dbReference>
<dbReference type="SUPFAM" id="SSF46689">
    <property type="entry name" value="Homeodomain-like"/>
    <property type="match status" value="1"/>
</dbReference>
<feature type="domain" description="HTH araC/xylS-type" evidence="3">
    <location>
        <begin position="15"/>
        <end position="69"/>
    </location>
</feature>
<keyword evidence="2" id="KW-0804">Transcription</keyword>
<proteinExistence type="predicted"/>
<dbReference type="AlphaFoldDB" id="A0A378A603"/>
<dbReference type="Gene3D" id="3.20.80.10">
    <property type="entry name" value="Regulatory factor, effector binding domain"/>
    <property type="match status" value="1"/>
</dbReference>
<organism evidence="4 5">
    <name type="scientific">Klebsiella pneumoniae</name>
    <dbReference type="NCBI Taxonomy" id="573"/>
    <lineage>
        <taxon>Bacteria</taxon>
        <taxon>Pseudomonadati</taxon>
        <taxon>Pseudomonadota</taxon>
        <taxon>Gammaproteobacteria</taxon>
        <taxon>Enterobacterales</taxon>
        <taxon>Enterobacteriaceae</taxon>
        <taxon>Klebsiella/Raoultella group</taxon>
        <taxon>Klebsiella</taxon>
        <taxon>Klebsiella pneumoniae complex</taxon>
    </lineage>
</organism>
<dbReference type="InterPro" id="IPR050908">
    <property type="entry name" value="SmbC-like"/>
</dbReference>
<dbReference type="EC" id="2.1.1.-" evidence="4"/>
<dbReference type="InterPro" id="IPR018060">
    <property type="entry name" value="HTH_AraC"/>
</dbReference>
<dbReference type="GO" id="GO:0008168">
    <property type="term" value="F:methyltransferase activity"/>
    <property type="evidence" value="ECO:0007669"/>
    <property type="project" value="UniProtKB-KW"/>
</dbReference>
<evidence type="ECO:0000313" key="5">
    <source>
        <dbReference type="Proteomes" id="UP000255192"/>
    </source>
</evidence>
<keyword evidence="1" id="KW-0805">Transcription regulation</keyword>
<evidence type="ECO:0000259" key="3">
    <source>
        <dbReference type="PROSITE" id="PS01124"/>
    </source>
</evidence>
<dbReference type="InterPro" id="IPR010499">
    <property type="entry name" value="AraC_E-bd"/>
</dbReference>
<dbReference type="Pfam" id="PF06445">
    <property type="entry name" value="GyrI-like"/>
    <property type="match status" value="1"/>
</dbReference>
<keyword evidence="4" id="KW-0808">Transferase</keyword>
<dbReference type="Proteomes" id="UP000255192">
    <property type="component" value="Unassembled WGS sequence"/>
</dbReference>
<reference evidence="4 5" key="1">
    <citation type="submission" date="2018-06" db="EMBL/GenBank/DDBJ databases">
        <authorList>
            <consortium name="Pathogen Informatics"/>
            <person name="Doyle S."/>
        </authorList>
    </citation>
    <scope>NUCLEOTIDE SEQUENCE [LARGE SCALE GENOMIC DNA]</scope>
    <source>
        <strain evidence="4 5">NCTC204</strain>
    </source>
</reference>
<keyword evidence="4" id="KW-0489">Methyltransferase</keyword>
<evidence type="ECO:0000256" key="1">
    <source>
        <dbReference type="ARBA" id="ARBA00023015"/>
    </source>
</evidence>
<dbReference type="SMART" id="SM00871">
    <property type="entry name" value="AraC_E_bind"/>
    <property type="match status" value="1"/>
</dbReference>
<dbReference type="EMBL" id="UGMD01000002">
    <property type="protein sequence ID" value="STV00243.1"/>
    <property type="molecule type" value="Genomic_DNA"/>
</dbReference>
<dbReference type="InterPro" id="IPR029442">
    <property type="entry name" value="GyrI-like"/>
</dbReference>
<dbReference type="Gene3D" id="1.10.10.60">
    <property type="entry name" value="Homeodomain-like"/>
    <property type="match status" value="1"/>
</dbReference>
<gene>
    <name evidence="4" type="primary">adaA</name>
    <name evidence="4" type="ORF">NCTC204_02936</name>
</gene>
<accession>A0A378A603</accession>
<dbReference type="SUPFAM" id="SSF55136">
    <property type="entry name" value="Probable bacterial effector-binding domain"/>
    <property type="match status" value="1"/>
</dbReference>
<evidence type="ECO:0000313" key="4">
    <source>
        <dbReference type="EMBL" id="STV00243.1"/>
    </source>
</evidence>
<dbReference type="PANTHER" id="PTHR40055">
    <property type="entry name" value="TRANSCRIPTIONAL REGULATOR YGIV-RELATED"/>
    <property type="match status" value="1"/>
</dbReference>
<dbReference type="InterPro" id="IPR011256">
    <property type="entry name" value="Reg_factor_effector_dom_sf"/>
</dbReference>
<name>A0A378A603_KLEPN</name>
<protein>
    <submittedName>
        <fullName evidence="4">AraC family transcriptional regulator</fullName>
        <ecNumber evidence="4">2.1.1.-</ecNumber>
    </submittedName>
</protein>